<feature type="chain" id="PRO_5002191252" description="DUF11 domain-containing protein" evidence="1">
    <location>
        <begin position="24"/>
        <end position="158"/>
    </location>
</feature>
<dbReference type="RefSeq" id="WP_044617388.1">
    <property type="nucleotide sequence ID" value="NZ_CP007142.1"/>
</dbReference>
<dbReference type="Proteomes" id="UP000032266">
    <property type="component" value="Chromosome"/>
</dbReference>
<dbReference type="InterPro" id="IPR001434">
    <property type="entry name" value="OmcB-like_DUF11"/>
</dbReference>
<dbReference type="KEGG" id="gsn:YC6258_02940"/>
<accession>A0A0C5VNK2</accession>
<keyword evidence="4" id="KW-1185">Reference proteome</keyword>
<evidence type="ECO:0000256" key="1">
    <source>
        <dbReference type="SAM" id="SignalP"/>
    </source>
</evidence>
<evidence type="ECO:0000313" key="4">
    <source>
        <dbReference type="Proteomes" id="UP000032266"/>
    </source>
</evidence>
<proteinExistence type="predicted"/>
<dbReference type="NCBIfam" id="TIGR01451">
    <property type="entry name" value="B_ant_repeat"/>
    <property type="match status" value="1"/>
</dbReference>
<feature type="signal peptide" evidence="1">
    <location>
        <begin position="1"/>
        <end position="23"/>
    </location>
</feature>
<keyword evidence="1" id="KW-0732">Signal</keyword>
<feature type="domain" description="DUF11" evidence="2">
    <location>
        <begin position="55"/>
        <end position="157"/>
    </location>
</feature>
<organism evidence="3 4">
    <name type="scientific">Gynuella sunshinyii YC6258</name>
    <dbReference type="NCBI Taxonomy" id="1445510"/>
    <lineage>
        <taxon>Bacteria</taxon>
        <taxon>Pseudomonadati</taxon>
        <taxon>Pseudomonadota</taxon>
        <taxon>Gammaproteobacteria</taxon>
        <taxon>Oceanospirillales</taxon>
        <taxon>Saccharospirillaceae</taxon>
        <taxon>Gynuella</taxon>
    </lineage>
</organism>
<dbReference type="AlphaFoldDB" id="A0A0C5VNK2"/>
<reference evidence="3 4" key="1">
    <citation type="submission" date="2014-01" db="EMBL/GenBank/DDBJ databases">
        <title>Full genme sequencing of cellulolytic bacterium Gynuella sunshinyii YC6258T gen. nov., sp. nov.</title>
        <authorList>
            <person name="Khan H."/>
            <person name="Chung E.J."/>
            <person name="Chung Y.R."/>
        </authorList>
    </citation>
    <scope>NUCLEOTIDE SEQUENCE [LARGE SCALE GENOMIC DNA]</scope>
    <source>
        <strain evidence="3 4">YC6258</strain>
    </source>
</reference>
<sequence>MKLIKRMKRGLIGLLISTTPVCAPNVFADAEIVISSTIYQEQTVTDEQGSVSEQRAEATSVRQGDELVLVITVENQGSDDAVNIKVDNPVPDGTTYIGFSQSKNASVYLVSDNGEDYFPEYTLFNTELQPRDIRFVRWVIDHLEANDLQQMEFKVTVN</sequence>
<dbReference type="InterPro" id="IPR047589">
    <property type="entry name" value="DUF11_rpt"/>
</dbReference>
<dbReference type="HOGENOM" id="CLU_1666940_0_0_6"/>
<gene>
    <name evidence="3" type="ORF">YC6258_02940</name>
</gene>
<evidence type="ECO:0000313" key="3">
    <source>
        <dbReference type="EMBL" id="AJQ94978.1"/>
    </source>
</evidence>
<protein>
    <recommendedName>
        <fullName evidence="2">DUF11 domain-containing protein</fullName>
    </recommendedName>
</protein>
<dbReference type="Pfam" id="PF01345">
    <property type="entry name" value="DUF11"/>
    <property type="match status" value="1"/>
</dbReference>
<name>A0A0C5VNK2_9GAMM</name>
<evidence type="ECO:0000259" key="2">
    <source>
        <dbReference type="Pfam" id="PF01345"/>
    </source>
</evidence>
<dbReference type="EMBL" id="CP007142">
    <property type="protein sequence ID" value="AJQ94978.1"/>
    <property type="molecule type" value="Genomic_DNA"/>
</dbReference>